<sequence length="247" mass="26336">MQNVLNALRTLEEIADRQPIGVAELARVLGLPKSSVQRTLVTLCAAGWIRPTGEAVTRWAVTTKALRVGRRATGELGLRDVAMPVLEELRRRTDETVHLTVPEGGRVVLVERLETSQPVRIVLPLGQHLPLHASSNGKAVLAASPPEAVERFLAESLPRYTDTTITDPERLRAELAVIRARGWAANGGEWRSDVSAVAAAVVGRGGLPVAGISVNVPTSRMTSAARETYGALAAEAAKTLGSVLADR</sequence>
<dbReference type="InterPro" id="IPR014757">
    <property type="entry name" value="Tscrpt_reg_IclR_C"/>
</dbReference>
<accession>A0ABW0Z221</accession>
<evidence type="ECO:0000259" key="5">
    <source>
        <dbReference type="PROSITE" id="PS51078"/>
    </source>
</evidence>
<evidence type="ECO:0000313" key="7">
    <source>
        <dbReference type="Proteomes" id="UP001596083"/>
    </source>
</evidence>
<comment type="caution">
    <text evidence="6">The sequence shown here is derived from an EMBL/GenBank/DDBJ whole genome shotgun (WGS) entry which is preliminary data.</text>
</comment>
<keyword evidence="1" id="KW-0805">Transcription regulation</keyword>
<dbReference type="PANTHER" id="PTHR30136">
    <property type="entry name" value="HELIX-TURN-HELIX TRANSCRIPTIONAL REGULATOR, ICLR FAMILY"/>
    <property type="match status" value="1"/>
</dbReference>
<dbReference type="SUPFAM" id="SSF55781">
    <property type="entry name" value="GAF domain-like"/>
    <property type="match status" value="1"/>
</dbReference>
<reference evidence="7" key="1">
    <citation type="journal article" date="2019" name="Int. J. Syst. Evol. Microbiol.">
        <title>The Global Catalogue of Microorganisms (GCM) 10K type strain sequencing project: providing services to taxonomists for standard genome sequencing and annotation.</title>
        <authorList>
            <consortium name="The Broad Institute Genomics Platform"/>
            <consortium name="The Broad Institute Genome Sequencing Center for Infectious Disease"/>
            <person name="Wu L."/>
            <person name="Ma J."/>
        </authorList>
    </citation>
    <scope>NUCLEOTIDE SEQUENCE [LARGE SCALE GENOMIC DNA]</scope>
    <source>
        <strain evidence="7">CGMCC 4.7304</strain>
    </source>
</reference>
<dbReference type="Gene3D" id="3.30.450.40">
    <property type="match status" value="1"/>
</dbReference>
<keyword evidence="7" id="KW-1185">Reference proteome</keyword>
<evidence type="ECO:0000256" key="3">
    <source>
        <dbReference type="ARBA" id="ARBA00023163"/>
    </source>
</evidence>
<dbReference type="PROSITE" id="PS51077">
    <property type="entry name" value="HTH_ICLR"/>
    <property type="match status" value="1"/>
</dbReference>
<dbReference type="Gene3D" id="1.10.10.10">
    <property type="entry name" value="Winged helix-like DNA-binding domain superfamily/Winged helix DNA-binding domain"/>
    <property type="match status" value="1"/>
</dbReference>
<evidence type="ECO:0000313" key="6">
    <source>
        <dbReference type="EMBL" id="MFC5720420.1"/>
    </source>
</evidence>
<dbReference type="SMART" id="SM00346">
    <property type="entry name" value="HTH_ICLR"/>
    <property type="match status" value="1"/>
</dbReference>
<gene>
    <name evidence="6" type="ORF">ACFP1Z_09635</name>
</gene>
<evidence type="ECO:0000259" key="4">
    <source>
        <dbReference type="PROSITE" id="PS51077"/>
    </source>
</evidence>
<feature type="domain" description="HTH iclR-type" evidence="4">
    <location>
        <begin position="1"/>
        <end position="70"/>
    </location>
</feature>
<dbReference type="EMBL" id="JBHSPB010000005">
    <property type="protein sequence ID" value="MFC5720420.1"/>
    <property type="molecule type" value="Genomic_DNA"/>
</dbReference>
<dbReference type="InterPro" id="IPR036388">
    <property type="entry name" value="WH-like_DNA-bd_sf"/>
</dbReference>
<organism evidence="6 7">
    <name type="scientific">Streptomyces gamaensis</name>
    <dbReference type="NCBI Taxonomy" id="1763542"/>
    <lineage>
        <taxon>Bacteria</taxon>
        <taxon>Bacillati</taxon>
        <taxon>Actinomycetota</taxon>
        <taxon>Actinomycetes</taxon>
        <taxon>Kitasatosporales</taxon>
        <taxon>Streptomycetaceae</taxon>
        <taxon>Streptomyces</taxon>
    </lineage>
</organism>
<evidence type="ECO:0000256" key="2">
    <source>
        <dbReference type="ARBA" id="ARBA00023125"/>
    </source>
</evidence>
<dbReference type="PANTHER" id="PTHR30136:SF24">
    <property type="entry name" value="HTH-TYPE TRANSCRIPTIONAL REPRESSOR ALLR"/>
    <property type="match status" value="1"/>
</dbReference>
<feature type="domain" description="IclR-ED" evidence="5">
    <location>
        <begin position="64"/>
        <end position="246"/>
    </location>
</feature>
<dbReference type="RefSeq" id="WP_390315563.1">
    <property type="nucleotide sequence ID" value="NZ_JBHSPB010000005.1"/>
</dbReference>
<protein>
    <submittedName>
        <fullName evidence="6">IclR family transcriptional regulator</fullName>
    </submittedName>
</protein>
<evidence type="ECO:0000256" key="1">
    <source>
        <dbReference type="ARBA" id="ARBA00023015"/>
    </source>
</evidence>
<dbReference type="Pfam" id="PF09339">
    <property type="entry name" value="HTH_IclR"/>
    <property type="match status" value="1"/>
</dbReference>
<dbReference type="PROSITE" id="PS51078">
    <property type="entry name" value="ICLR_ED"/>
    <property type="match status" value="1"/>
</dbReference>
<dbReference type="InterPro" id="IPR005471">
    <property type="entry name" value="Tscrpt_reg_IclR_N"/>
</dbReference>
<dbReference type="SUPFAM" id="SSF46785">
    <property type="entry name" value="Winged helix' DNA-binding domain"/>
    <property type="match status" value="1"/>
</dbReference>
<keyword evidence="3" id="KW-0804">Transcription</keyword>
<name>A0ABW0Z221_9ACTN</name>
<dbReference type="Pfam" id="PF01614">
    <property type="entry name" value="IclR_C"/>
    <property type="match status" value="1"/>
</dbReference>
<dbReference type="InterPro" id="IPR050707">
    <property type="entry name" value="HTH_MetabolicPath_Reg"/>
</dbReference>
<keyword evidence="2" id="KW-0238">DNA-binding</keyword>
<dbReference type="InterPro" id="IPR036390">
    <property type="entry name" value="WH_DNA-bd_sf"/>
</dbReference>
<dbReference type="Proteomes" id="UP001596083">
    <property type="component" value="Unassembled WGS sequence"/>
</dbReference>
<proteinExistence type="predicted"/>
<dbReference type="InterPro" id="IPR029016">
    <property type="entry name" value="GAF-like_dom_sf"/>
</dbReference>